<feature type="compositionally biased region" description="Polar residues" evidence="1">
    <location>
        <begin position="35"/>
        <end position="47"/>
    </location>
</feature>
<protein>
    <submittedName>
        <fullName evidence="2">Uncharacterized protein</fullName>
    </submittedName>
</protein>
<name>A0A8S9SLE7_BRACR</name>
<proteinExistence type="predicted"/>
<evidence type="ECO:0000313" key="2">
    <source>
        <dbReference type="EMBL" id="KAF3600810.1"/>
    </source>
</evidence>
<feature type="region of interest" description="Disordered" evidence="1">
    <location>
        <begin position="26"/>
        <end position="48"/>
    </location>
</feature>
<evidence type="ECO:0000256" key="1">
    <source>
        <dbReference type="SAM" id="MobiDB-lite"/>
    </source>
</evidence>
<organism evidence="2 3">
    <name type="scientific">Brassica cretica</name>
    <name type="common">Mustard</name>
    <dbReference type="NCBI Taxonomy" id="69181"/>
    <lineage>
        <taxon>Eukaryota</taxon>
        <taxon>Viridiplantae</taxon>
        <taxon>Streptophyta</taxon>
        <taxon>Embryophyta</taxon>
        <taxon>Tracheophyta</taxon>
        <taxon>Spermatophyta</taxon>
        <taxon>Magnoliopsida</taxon>
        <taxon>eudicotyledons</taxon>
        <taxon>Gunneridae</taxon>
        <taxon>Pentapetalae</taxon>
        <taxon>rosids</taxon>
        <taxon>malvids</taxon>
        <taxon>Brassicales</taxon>
        <taxon>Brassicaceae</taxon>
        <taxon>Brassiceae</taxon>
        <taxon>Brassica</taxon>
    </lineage>
</organism>
<comment type="caution">
    <text evidence="2">The sequence shown here is derived from an EMBL/GenBank/DDBJ whole genome shotgun (WGS) entry which is preliminary data.</text>
</comment>
<sequence>MASSSMTMLSSESNYRSFTELESQQLYEMSRAQRGAQTTTDLPSSSAPDVELGIHGVAYRQCGRGAGSFLLCRLSDVFFAGTPFRRLVGDEKETTVTEEKRNATSTATNAGG</sequence>
<dbReference type="Proteomes" id="UP000712600">
    <property type="component" value="Unassembled WGS sequence"/>
</dbReference>
<evidence type="ECO:0000313" key="3">
    <source>
        <dbReference type="Proteomes" id="UP000712600"/>
    </source>
</evidence>
<feature type="compositionally biased region" description="Basic and acidic residues" evidence="1">
    <location>
        <begin position="91"/>
        <end position="102"/>
    </location>
</feature>
<feature type="region of interest" description="Disordered" evidence="1">
    <location>
        <begin position="91"/>
        <end position="112"/>
    </location>
</feature>
<feature type="compositionally biased region" description="Polar residues" evidence="1">
    <location>
        <begin position="103"/>
        <end position="112"/>
    </location>
</feature>
<accession>A0A8S9SLE7</accession>
<dbReference type="EMBL" id="QGKX02000004">
    <property type="protein sequence ID" value="KAF3600810.1"/>
    <property type="molecule type" value="Genomic_DNA"/>
</dbReference>
<dbReference type="AlphaFoldDB" id="A0A8S9SLE7"/>
<gene>
    <name evidence="2" type="ORF">F2Q69_00033467</name>
</gene>
<reference evidence="2" key="1">
    <citation type="submission" date="2019-12" db="EMBL/GenBank/DDBJ databases">
        <title>Genome sequencing and annotation of Brassica cretica.</title>
        <authorList>
            <person name="Studholme D.J."/>
            <person name="Sarris P."/>
        </authorList>
    </citation>
    <scope>NUCLEOTIDE SEQUENCE</scope>
    <source>
        <strain evidence="2">PFS-109/04</strain>
        <tissue evidence="2">Leaf</tissue>
    </source>
</reference>